<comment type="caution">
    <text evidence="1">The sequence shown here is derived from an EMBL/GenBank/DDBJ whole genome shotgun (WGS) entry which is preliminary data.</text>
</comment>
<proteinExistence type="predicted"/>
<protein>
    <submittedName>
        <fullName evidence="1">Uncharacterized protein</fullName>
    </submittedName>
</protein>
<gene>
    <name evidence="1" type="ORF">QFC24_006119</name>
</gene>
<accession>A0ACC2X4X4</accession>
<evidence type="ECO:0000313" key="1">
    <source>
        <dbReference type="EMBL" id="KAJ9118471.1"/>
    </source>
</evidence>
<reference evidence="1" key="1">
    <citation type="submission" date="2023-04" db="EMBL/GenBank/DDBJ databases">
        <title>Draft Genome sequencing of Naganishia species isolated from polar environments using Oxford Nanopore Technology.</title>
        <authorList>
            <person name="Leo P."/>
            <person name="Venkateswaran K."/>
        </authorList>
    </citation>
    <scope>NUCLEOTIDE SEQUENCE</scope>
    <source>
        <strain evidence="1">DBVPG 5303</strain>
    </source>
</reference>
<dbReference type="Proteomes" id="UP001234202">
    <property type="component" value="Unassembled WGS sequence"/>
</dbReference>
<keyword evidence="2" id="KW-1185">Reference proteome</keyword>
<name>A0ACC2X4X4_9TREE</name>
<dbReference type="EMBL" id="JASBWV010000028">
    <property type="protein sequence ID" value="KAJ9118471.1"/>
    <property type="molecule type" value="Genomic_DNA"/>
</dbReference>
<organism evidence="1 2">
    <name type="scientific">Naganishia onofrii</name>
    <dbReference type="NCBI Taxonomy" id="1851511"/>
    <lineage>
        <taxon>Eukaryota</taxon>
        <taxon>Fungi</taxon>
        <taxon>Dikarya</taxon>
        <taxon>Basidiomycota</taxon>
        <taxon>Agaricomycotina</taxon>
        <taxon>Tremellomycetes</taxon>
        <taxon>Filobasidiales</taxon>
        <taxon>Filobasidiaceae</taxon>
        <taxon>Naganishia</taxon>
    </lineage>
</organism>
<evidence type="ECO:0000313" key="2">
    <source>
        <dbReference type="Proteomes" id="UP001234202"/>
    </source>
</evidence>
<sequence>MAARDAVLLRTTYKSPDCIHIFGLSVDDKALFPDLPASDEPHSIRQTIALQGWSLEKLSPNTVHVTLIEQVDPRGWSTKGAVQQAMITAVSGLGEHAIKIGAPPAIVRLEGAQLNYSQLIAESRQMKVTYEPATAWTAVSTSKKPGSLPTYLVDGSGSGTSTPAIEDAESRVMAIEDKSQSIECNIRCDTNKYWTSGIDIVVDPPPRSVTALHRHKLAESGGGLWVTINHDKAAIGSESVSLTLRAKSGDDKRDRFPLFVNSALIKVDTEELGEAEIQSMKKQKRSKLTRRPLDQPPALPVLRRQATSNSLRDSGTVDAPRGAATPQLSPMVASNVWSRFSSPLTSIYSSAAQSSKNLFLAKPLSLAQNDLTQKTPIDALGHAFEQLLRIHVDRFSETTSSDAQWQQISKGPAGIVESKTLPFVSNDIPVYRSSRIIQNFNADDISAVISSWSHRKVWDTKLMQLTTLQSYGEGVTVDWMSQSMAFPLRPRGFVVGNMTVKGDDVGNKSPLSSTSATSNASLTFHVSTSSFDRTTLMKRADRFNPQGYTIGNVILEGWILETLDPYSHDHYPVPSTRCMYVTAVDFGYLPLAANNLANAALPQRLNSLEKLLRHNSYSLPLLKTPKDRVLVAKEMLHARQQSSRGSYTIERMSTKSILLQSQCSIDGSFECYIYMRPGSPSDTSGTKFPQDWYQQEPLETQNSKDSKSNDTAASMSPDLDLGISPPKPFGSRLLSATSVSLPRISSPLSINSSVKSRRPIRIVPETVCELVFERSASASFDISLVCTPLRQEDIDRPITLPHDLDRTKRSLDIYIEKAPAPVLRSAMNENDVYSIKITDPATGISSGHPLGEKAEEVSVTSETGDEGTMPCLVQLVLKKREVPGDHPFMMDGRPVEVRDIGHAPCSPKPSAAEWPRLDRTIGTEKGFSCRVLACDVSLSGLDDGSASLLEGGGQPIAANGSAPSPKPIITDEASSLATKSPPMPARPVRMNSIYRYLVQPVNLNRFSWPMSGYPSPAVKPQDTDTLPLDVPQESTQLVESNNVGTVSISPISGTEIVLTETTPQPLLSTATLLVFAIILSFVLGFMCQRLLMHPEDFITVNHPDLKLEDLRRLWQINVFGRHFILGMAV</sequence>